<proteinExistence type="predicted"/>
<dbReference type="SUPFAM" id="SSF110083">
    <property type="entry name" value="Peptidylarginine deiminase Pad4, middle domain"/>
    <property type="match status" value="1"/>
</dbReference>
<dbReference type="OrthoDB" id="5102063at2759"/>
<evidence type="ECO:0000259" key="2">
    <source>
        <dbReference type="Pfam" id="PF03068"/>
    </source>
</evidence>
<feature type="chain" id="PRO_5008101201" evidence="1">
    <location>
        <begin position="21"/>
        <end position="615"/>
    </location>
</feature>
<dbReference type="InterPro" id="IPR013530">
    <property type="entry name" value="PAD_C"/>
</dbReference>
<reference evidence="3 4" key="1">
    <citation type="journal article" date="2016" name="PLoS Pathog.">
        <title>Biosynthesis of antibiotic leucinostatins in bio-control fungus Purpureocillium lilacinum and their inhibition on phytophthora revealed by genome mining.</title>
        <authorList>
            <person name="Wang G."/>
            <person name="Liu Z."/>
            <person name="Lin R."/>
            <person name="Li E."/>
            <person name="Mao Z."/>
            <person name="Ling J."/>
            <person name="Yang Y."/>
            <person name="Yin W.B."/>
            <person name="Xie B."/>
        </authorList>
    </citation>
    <scope>NUCLEOTIDE SEQUENCE [LARGE SCALE GENOMIC DNA]</scope>
    <source>
        <strain evidence="3">170</strain>
    </source>
</reference>
<keyword evidence="1" id="KW-0732">Signal</keyword>
<organism evidence="3 4">
    <name type="scientific">Pochonia chlamydosporia 170</name>
    <dbReference type="NCBI Taxonomy" id="1380566"/>
    <lineage>
        <taxon>Eukaryota</taxon>
        <taxon>Fungi</taxon>
        <taxon>Dikarya</taxon>
        <taxon>Ascomycota</taxon>
        <taxon>Pezizomycotina</taxon>
        <taxon>Sordariomycetes</taxon>
        <taxon>Hypocreomycetidae</taxon>
        <taxon>Hypocreales</taxon>
        <taxon>Clavicipitaceae</taxon>
        <taxon>Pochonia</taxon>
    </lineage>
</organism>
<feature type="domain" description="Protein-arginine deiminase C-terminal" evidence="2">
    <location>
        <begin position="199"/>
        <end position="612"/>
    </location>
</feature>
<dbReference type="GeneID" id="28852772"/>
<feature type="signal peptide" evidence="1">
    <location>
        <begin position="1"/>
        <end position="20"/>
    </location>
</feature>
<dbReference type="GO" id="GO:0005509">
    <property type="term" value="F:calcium ion binding"/>
    <property type="evidence" value="ECO:0007669"/>
    <property type="project" value="InterPro"/>
</dbReference>
<dbReference type="PANTHER" id="PTHR10837:SF8">
    <property type="entry name" value="PROTEIN-ARGININE DEIMINASE"/>
    <property type="match status" value="1"/>
</dbReference>
<protein>
    <submittedName>
        <fullName evidence="3">Arginine deiminase type-3</fullName>
    </submittedName>
</protein>
<comment type="caution">
    <text evidence="3">The sequence shown here is derived from an EMBL/GenBank/DDBJ whole genome shotgun (WGS) entry which is preliminary data.</text>
</comment>
<dbReference type="KEGG" id="pchm:VFPPC_10401"/>
<sequence length="615" mass="68284">MRHLTFVLLNIFGIQQAVLAARNESSIQCGILADTNRDGIVDDLDRDHKHMWTSNYGAIFLPNIGDEHRRCAIRDGTGISFSNEELAACNDATGDRLITTRYAAKLRTDPVQGLSGDAVGKIYTDPPSSLSRVRVFWLHGNSPNVSSDWTLVQPELSFNSTALSKGLILAIDGRELTTGTNDWNGRVDIVFKVTDSGRTATDFVAMRQAPILVHHHLHKTETVVTLQTRQGVSKWQAPFVEKLRGVLGNLDSQPSLLVLNNSYDVWGQDFMEPAFASMPGPNGPVSLRVLLRSPQSTRRNGRKVFEQLRGPGVGGWQPGLGTGFGWEEINSGGNMETIPPYVSRSGVRYRNGRVLLGKHFDTYPAQSWIDFLESQGEQPPLFLEAGWLVAGHIDEMVQFLPYNNTLGFKMAVPDMRSAIATLKNLNSTGHGAVPALSYDGDMTPDTDAIFLDPSVRNKTVSSLLSDERFIWVNEYAQKYVDSNLSILLRELPIEDSDVIRVPTLWKDNTYPWPRSPDGIPTRLRRAYPGQRQLQTFHPSAVNGIVLGSDYVAPKPWGPLVDGKDVLEDAIRAAYASADMKTVFIDNYMSHHVRGGEVHCATNTLRDTNIAWWTMN</sequence>
<dbReference type="PANTHER" id="PTHR10837">
    <property type="entry name" value="PEPTIDYLARGININE DEIMINASE"/>
    <property type="match status" value="1"/>
</dbReference>
<accession>A0A179F1T8</accession>
<dbReference type="RefSeq" id="XP_018137365.1">
    <property type="nucleotide sequence ID" value="XM_018288778.1"/>
</dbReference>
<dbReference type="SUPFAM" id="SSF55909">
    <property type="entry name" value="Pentein"/>
    <property type="match status" value="1"/>
</dbReference>
<name>A0A179F1T8_METCM</name>
<dbReference type="Gene3D" id="3.75.10.10">
    <property type="entry name" value="L-arginine/glycine Amidinotransferase, Chain A"/>
    <property type="match status" value="1"/>
</dbReference>
<evidence type="ECO:0000313" key="3">
    <source>
        <dbReference type="EMBL" id="OAQ59341.1"/>
    </source>
</evidence>
<dbReference type="GO" id="GO:0004668">
    <property type="term" value="F:protein-arginine deiminase activity"/>
    <property type="evidence" value="ECO:0007669"/>
    <property type="project" value="InterPro"/>
</dbReference>
<dbReference type="InterPro" id="IPR004303">
    <property type="entry name" value="PAD"/>
</dbReference>
<dbReference type="Proteomes" id="UP000078397">
    <property type="component" value="Unassembled WGS sequence"/>
</dbReference>
<keyword evidence="4" id="KW-1185">Reference proteome</keyword>
<dbReference type="AlphaFoldDB" id="A0A179F1T8"/>
<dbReference type="EMBL" id="LSBJ02000011">
    <property type="protein sequence ID" value="OAQ59341.1"/>
    <property type="molecule type" value="Genomic_DNA"/>
</dbReference>
<dbReference type="Pfam" id="PF03068">
    <property type="entry name" value="PAD"/>
    <property type="match status" value="1"/>
</dbReference>
<gene>
    <name evidence="3" type="ORF">VFPPC_10401</name>
</gene>
<dbReference type="GO" id="GO:0005737">
    <property type="term" value="C:cytoplasm"/>
    <property type="evidence" value="ECO:0007669"/>
    <property type="project" value="InterPro"/>
</dbReference>
<evidence type="ECO:0000256" key="1">
    <source>
        <dbReference type="SAM" id="SignalP"/>
    </source>
</evidence>
<evidence type="ECO:0000313" key="4">
    <source>
        <dbReference type="Proteomes" id="UP000078397"/>
    </source>
</evidence>
<dbReference type="InterPro" id="IPR036556">
    <property type="entry name" value="PAD_central_sf"/>
</dbReference>